<accession>A0ACD3AKG4</accession>
<proteinExistence type="predicted"/>
<organism evidence="1 2">
    <name type="scientific">Pluteus cervinus</name>
    <dbReference type="NCBI Taxonomy" id="181527"/>
    <lineage>
        <taxon>Eukaryota</taxon>
        <taxon>Fungi</taxon>
        <taxon>Dikarya</taxon>
        <taxon>Basidiomycota</taxon>
        <taxon>Agaricomycotina</taxon>
        <taxon>Agaricomycetes</taxon>
        <taxon>Agaricomycetidae</taxon>
        <taxon>Agaricales</taxon>
        <taxon>Pluteineae</taxon>
        <taxon>Pluteaceae</taxon>
        <taxon>Pluteus</taxon>
    </lineage>
</organism>
<gene>
    <name evidence="1" type="ORF">BDN72DRAFT_962076</name>
</gene>
<protein>
    <submittedName>
        <fullName evidence="1">Uncharacterized protein</fullName>
    </submittedName>
</protein>
<dbReference type="EMBL" id="ML208418">
    <property type="protein sequence ID" value="TFK66011.1"/>
    <property type="molecule type" value="Genomic_DNA"/>
</dbReference>
<reference evidence="1 2" key="1">
    <citation type="journal article" date="2019" name="Nat. Ecol. Evol.">
        <title>Megaphylogeny resolves global patterns of mushroom evolution.</title>
        <authorList>
            <person name="Varga T."/>
            <person name="Krizsan K."/>
            <person name="Foldi C."/>
            <person name="Dima B."/>
            <person name="Sanchez-Garcia M."/>
            <person name="Sanchez-Ramirez S."/>
            <person name="Szollosi G.J."/>
            <person name="Szarkandi J.G."/>
            <person name="Papp V."/>
            <person name="Albert L."/>
            <person name="Andreopoulos W."/>
            <person name="Angelini C."/>
            <person name="Antonin V."/>
            <person name="Barry K.W."/>
            <person name="Bougher N.L."/>
            <person name="Buchanan P."/>
            <person name="Buyck B."/>
            <person name="Bense V."/>
            <person name="Catcheside P."/>
            <person name="Chovatia M."/>
            <person name="Cooper J."/>
            <person name="Damon W."/>
            <person name="Desjardin D."/>
            <person name="Finy P."/>
            <person name="Geml J."/>
            <person name="Haridas S."/>
            <person name="Hughes K."/>
            <person name="Justo A."/>
            <person name="Karasinski D."/>
            <person name="Kautmanova I."/>
            <person name="Kiss B."/>
            <person name="Kocsube S."/>
            <person name="Kotiranta H."/>
            <person name="LaButti K.M."/>
            <person name="Lechner B.E."/>
            <person name="Liimatainen K."/>
            <person name="Lipzen A."/>
            <person name="Lukacs Z."/>
            <person name="Mihaltcheva S."/>
            <person name="Morgado L.N."/>
            <person name="Niskanen T."/>
            <person name="Noordeloos M.E."/>
            <person name="Ohm R.A."/>
            <person name="Ortiz-Santana B."/>
            <person name="Ovrebo C."/>
            <person name="Racz N."/>
            <person name="Riley R."/>
            <person name="Savchenko A."/>
            <person name="Shiryaev A."/>
            <person name="Soop K."/>
            <person name="Spirin V."/>
            <person name="Szebenyi C."/>
            <person name="Tomsovsky M."/>
            <person name="Tulloss R.E."/>
            <person name="Uehling J."/>
            <person name="Grigoriev I.V."/>
            <person name="Vagvolgyi C."/>
            <person name="Papp T."/>
            <person name="Martin F.M."/>
            <person name="Miettinen O."/>
            <person name="Hibbett D.S."/>
            <person name="Nagy L.G."/>
        </authorList>
    </citation>
    <scope>NUCLEOTIDE SEQUENCE [LARGE SCALE GENOMIC DNA]</scope>
    <source>
        <strain evidence="1 2">NL-1719</strain>
    </source>
</reference>
<evidence type="ECO:0000313" key="2">
    <source>
        <dbReference type="Proteomes" id="UP000308600"/>
    </source>
</evidence>
<keyword evidence="2" id="KW-1185">Reference proteome</keyword>
<dbReference type="Proteomes" id="UP000308600">
    <property type="component" value="Unassembled WGS sequence"/>
</dbReference>
<evidence type="ECO:0000313" key="1">
    <source>
        <dbReference type="EMBL" id="TFK66011.1"/>
    </source>
</evidence>
<name>A0ACD3AKG4_9AGAR</name>
<sequence>MHIRFMVSQPTTSRTVWLTEMSDTQLDTRALQKTELPFWLSPDAEHVLLVHGVAEPPHESEIQVASRVVENDRKAHPSIDTIHLNDSDTFTLFDGLQPKHLVASADEWGRLDLDNYSKLSRPWPLKSLWIICQEAQHRDKNPDIPSLYESLTSLGLYRCSRVEFPPSAPFKQLQQVQIFEYDAGTMFADLALNCLENPDKLKIVRLHDWELCDGLSQSSGLLQALQRCSSMQVLELKCNSPIEAMGSATGEQLLLSKLLPPTLQHLRLRVLPSMVSQMPTWIECAADASWLPHLKTISFRLDADKSTSQSSEDEDKPPVPHVVISDVEAFLSALKTSHPGVQIDQSWSGVTPGPLE</sequence>